<dbReference type="PANTHER" id="PTHR35894:SF7">
    <property type="entry name" value="GENERAL SECRETION PATHWAY PROTEIN A-RELATED"/>
    <property type="match status" value="1"/>
</dbReference>
<dbReference type="SUPFAM" id="SSF52540">
    <property type="entry name" value="P-loop containing nucleoside triphosphate hydrolases"/>
    <property type="match status" value="1"/>
</dbReference>
<accession>A0ABU9D667</accession>
<dbReference type="SMART" id="SM00382">
    <property type="entry name" value="AAA"/>
    <property type="match status" value="1"/>
</dbReference>
<reference evidence="2 3" key="1">
    <citation type="submission" date="2024-04" db="EMBL/GenBank/DDBJ databases">
        <authorList>
            <person name="Abashina T."/>
            <person name="Shaikin A."/>
        </authorList>
    </citation>
    <scope>NUCLEOTIDE SEQUENCE [LARGE SCALE GENOMIC DNA]</scope>
    <source>
        <strain evidence="2 3">AAFK</strain>
    </source>
</reference>
<evidence type="ECO:0000313" key="3">
    <source>
        <dbReference type="Proteomes" id="UP001446205"/>
    </source>
</evidence>
<keyword evidence="3" id="KW-1185">Reference proteome</keyword>
<protein>
    <submittedName>
        <fullName evidence="2">AAA family ATPase</fullName>
    </submittedName>
</protein>
<dbReference type="InterPro" id="IPR003593">
    <property type="entry name" value="AAA+_ATPase"/>
</dbReference>
<dbReference type="Pfam" id="PF13401">
    <property type="entry name" value="AAA_22"/>
    <property type="match status" value="1"/>
</dbReference>
<comment type="caution">
    <text evidence="2">The sequence shown here is derived from an EMBL/GenBank/DDBJ whole genome shotgun (WGS) entry which is preliminary data.</text>
</comment>
<name>A0ABU9D667_9PROT</name>
<dbReference type="EMBL" id="JBBPCO010000003">
    <property type="protein sequence ID" value="MEK8089042.1"/>
    <property type="molecule type" value="Genomic_DNA"/>
</dbReference>
<gene>
    <name evidence="2" type="ORF">WOB96_04625</name>
</gene>
<organism evidence="2 3">
    <name type="scientific">Thermithiobacillus plumbiphilus</name>
    <dbReference type="NCBI Taxonomy" id="1729899"/>
    <lineage>
        <taxon>Bacteria</taxon>
        <taxon>Pseudomonadati</taxon>
        <taxon>Pseudomonadota</taxon>
        <taxon>Acidithiobacillia</taxon>
        <taxon>Acidithiobacillales</taxon>
        <taxon>Thermithiobacillaceae</taxon>
        <taxon>Thermithiobacillus</taxon>
    </lineage>
</organism>
<sequence>MYLEFFGLREYPFGLTPDSSFFFADESRQGALDTLRFALESGEGFIKISGEVGTGKTTLCRYFLQSLGPDTISAYILNPQLEPRELLQAVARELTLSLDQHEDGQQALQAINQALLQHAADGKRVILLIDEAQALSTASLETVRLLSNLETEKRKLLQIMLFGQPELDSRLEAPEIRQLRQRIAFNYTLRPLRQDESGAYLEHRLRLAGYRGWALFSPGARRLLHRASRGIPRLINLLAHKALLAAYGQGRRQISRRELLRALDDTPQAFNVAFWRRVTGF</sequence>
<evidence type="ECO:0000313" key="2">
    <source>
        <dbReference type="EMBL" id="MEK8089042.1"/>
    </source>
</evidence>
<dbReference type="Proteomes" id="UP001446205">
    <property type="component" value="Unassembled WGS sequence"/>
</dbReference>
<dbReference type="PANTHER" id="PTHR35894">
    <property type="entry name" value="GENERAL SECRETION PATHWAY PROTEIN A-RELATED"/>
    <property type="match status" value="1"/>
</dbReference>
<dbReference type="Gene3D" id="3.40.50.300">
    <property type="entry name" value="P-loop containing nucleotide triphosphate hydrolases"/>
    <property type="match status" value="1"/>
</dbReference>
<evidence type="ECO:0000259" key="1">
    <source>
        <dbReference type="SMART" id="SM00382"/>
    </source>
</evidence>
<proteinExistence type="predicted"/>
<dbReference type="CDD" id="cd00009">
    <property type="entry name" value="AAA"/>
    <property type="match status" value="1"/>
</dbReference>
<feature type="domain" description="AAA+ ATPase" evidence="1">
    <location>
        <begin position="42"/>
        <end position="177"/>
    </location>
</feature>
<dbReference type="InterPro" id="IPR049945">
    <property type="entry name" value="AAA_22"/>
</dbReference>
<dbReference type="InterPro" id="IPR052026">
    <property type="entry name" value="ExeA_AAA_ATPase_DNA-bind"/>
</dbReference>
<dbReference type="RefSeq" id="WP_341370108.1">
    <property type="nucleotide sequence ID" value="NZ_JBBPCO010000003.1"/>
</dbReference>
<dbReference type="InterPro" id="IPR027417">
    <property type="entry name" value="P-loop_NTPase"/>
</dbReference>